<evidence type="ECO:0000259" key="1">
    <source>
        <dbReference type="Pfam" id="PF23622"/>
    </source>
</evidence>
<feature type="domain" description="At1g61320/AtMIF1 LRR" evidence="1">
    <location>
        <begin position="38"/>
        <end position="160"/>
    </location>
</feature>
<dbReference type="InParanoid" id="A0A2P5E667"/>
<dbReference type="Proteomes" id="UP000237000">
    <property type="component" value="Unassembled WGS sequence"/>
</dbReference>
<evidence type="ECO:0000313" key="2">
    <source>
        <dbReference type="EMBL" id="PON81048.1"/>
    </source>
</evidence>
<keyword evidence="3" id="KW-1185">Reference proteome</keyword>
<reference evidence="3" key="1">
    <citation type="submission" date="2016-06" db="EMBL/GenBank/DDBJ databases">
        <title>Parallel loss of symbiosis genes in relatives of nitrogen-fixing non-legume Parasponia.</title>
        <authorList>
            <person name="Van Velzen R."/>
            <person name="Holmer R."/>
            <person name="Bu F."/>
            <person name="Rutten L."/>
            <person name="Van Zeijl A."/>
            <person name="Liu W."/>
            <person name="Santuari L."/>
            <person name="Cao Q."/>
            <person name="Sharma T."/>
            <person name="Shen D."/>
            <person name="Roswanjaya Y."/>
            <person name="Wardhani T."/>
            <person name="Kalhor M.S."/>
            <person name="Jansen J."/>
            <person name="Van den Hoogen J."/>
            <person name="Gungor B."/>
            <person name="Hartog M."/>
            <person name="Hontelez J."/>
            <person name="Verver J."/>
            <person name="Yang W.-C."/>
            <person name="Schijlen E."/>
            <person name="Repin R."/>
            <person name="Schilthuizen M."/>
            <person name="Schranz E."/>
            <person name="Heidstra R."/>
            <person name="Miyata K."/>
            <person name="Fedorova E."/>
            <person name="Kohlen W."/>
            <person name="Bisseling T."/>
            <person name="Smit S."/>
            <person name="Geurts R."/>
        </authorList>
    </citation>
    <scope>NUCLEOTIDE SEQUENCE [LARGE SCALE GENOMIC DNA]</scope>
    <source>
        <strain evidence="3">cv. RG33-2</strain>
    </source>
</reference>
<dbReference type="SUPFAM" id="SSF52047">
    <property type="entry name" value="RNI-like"/>
    <property type="match status" value="1"/>
</dbReference>
<sequence>MNYIERLFSLRRGVTTRCLYINWCLESSLNVNGGDEEEYRILSWLHNAVVCEVKEFELVLKPKSGLAFSLPPSLIHSMSLEYLNVESLVIGFTDGIVKFPSYSSIGYSSLKCLRLSHVRIDESFGNWVSTCYRFLKNLSLSWIKEIKSLIIDSSCLQGLHISSRDLC</sequence>
<dbReference type="AlphaFoldDB" id="A0A2P5E667"/>
<dbReference type="EMBL" id="JXTC01000226">
    <property type="protein sequence ID" value="PON81048.1"/>
    <property type="molecule type" value="Genomic_DNA"/>
</dbReference>
<dbReference type="Pfam" id="PF23622">
    <property type="entry name" value="LRR_At1g61320_AtMIF1"/>
    <property type="match status" value="1"/>
</dbReference>
<comment type="caution">
    <text evidence="2">The sequence shown here is derived from an EMBL/GenBank/DDBJ whole genome shotgun (WGS) entry which is preliminary data.</text>
</comment>
<protein>
    <submittedName>
        <fullName evidence="2">LRR domain containing protein</fullName>
    </submittedName>
</protein>
<dbReference type="OrthoDB" id="10329366at2759"/>
<organism evidence="2 3">
    <name type="scientific">Trema orientale</name>
    <name type="common">Charcoal tree</name>
    <name type="synonym">Celtis orientalis</name>
    <dbReference type="NCBI Taxonomy" id="63057"/>
    <lineage>
        <taxon>Eukaryota</taxon>
        <taxon>Viridiplantae</taxon>
        <taxon>Streptophyta</taxon>
        <taxon>Embryophyta</taxon>
        <taxon>Tracheophyta</taxon>
        <taxon>Spermatophyta</taxon>
        <taxon>Magnoliopsida</taxon>
        <taxon>eudicotyledons</taxon>
        <taxon>Gunneridae</taxon>
        <taxon>Pentapetalae</taxon>
        <taxon>rosids</taxon>
        <taxon>fabids</taxon>
        <taxon>Rosales</taxon>
        <taxon>Cannabaceae</taxon>
        <taxon>Trema</taxon>
    </lineage>
</organism>
<name>A0A2P5E667_TREOI</name>
<evidence type="ECO:0000313" key="3">
    <source>
        <dbReference type="Proteomes" id="UP000237000"/>
    </source>
</evidence>
<accession>A0A2P5E667</accession>
<gene>
    <name evidence="2" type="ORF">TorRG33x02_231660</name>
</gene>
<dbReference type="InterPro" id="IPR055357">
    <property type="entry name" value="LRR_At1g61320_AtMIF1"/>
</dbReference>
<proteinExistence type="predicted"/>